<organism evidence="2 3">
    <name type="scientific">Ilyodon furcidens</name>
    <name type="common">goldbreast splitfin</name>
    <dbReference type="NCBI Taxonomy" id="33524"/>
    <lineage>
        <taxon>Eukaryota</taxon>
        <taxon>Metazoa</taxon>
        <taxon>Chordata</taxon>
        <taxon>Craniata</taxon>
        <taxon>Vertebrata</taxon>
        <taxon>Euteleostomi</taxon>
        <taxon>Actinopterygii</taxon>
        <taxon>Neopterygii</taxon>
        <taxon>Teleostei</taxon>
        <taxon>Neoteleostei</taxon>
        <taxon>Acanthomorphata</taxon>
        <taxon>Ovalentaria</taxon>
        <taxon>Atherinomorphae</taxon>
        <taxon>Cyprinodontiformes</taxon>
        <taxon>Goodeidae</taxon>
        <taxon>Ilyodon</taxon>
    </lineage>
</organism>
<evidence type="ECO:0000256" key="1">
    <source>
        <dbReference type="SAM" id="MobiDB-lite"/>
    </source>
</evidence>
<dbReference type="Gene3D" id="1.20.5.340">
    <property type="match status" value="1"/>
</dbReference>
<feature type="region of interest" description="Disordered" evidence="1">
    <location>
        <begin position="13"/>
        <end position="43"/>
    </location>
</feature>
<dbReference type="EMBL" id="JAHRIQ010100612">
    <property type="protein sequence ID" value="MEQ2253878.1"/>
    <property type="molecule type" value="Genomic_DNA"/>
</dbReference>
<evidence type="ECO:0000313" key="2">
    <source>
        <dbReference type="EMBL" id="MEQ2253878.1"/>
    </source>
</evidence>
<sequence>MANKVWKFKFTGGTSAAGPKALSSRDSPSGCSINMPNPNDQVDTADLNTEFPMLLKAEITMLFRSELKTALAEDFQNIKSKLQALKTDLANNAATIRSNIGTMKTTMSHMEQGLSSCSNDVSSIPTKVGKLETKVTN</sequence>
<dbReference type="Proteomes" id="UP001482620">
    <property type="component" value="Unassembled WGS sequence"/>
</dbReference>
<gene>
    <name evidence="2" type="ORF">ILYODFUR_037082</name>
</gene>
<name>A0ABV0V985_9TELE</name>
<feature type="compositionally biased region" description="Polar residues" evidence="1">
    <location>
        <begin position="24"/>
        <end position="42"/>
    </location>
</feature>
<accession>A0ABV0V985</accession>
<proteinExistence type="predicted"/>
<comment type="caution">
    <text evidence="2">The sequence shown here is derived from an EMBL/GenBank/DDBJ whole genome shotgun (WGS) entry which is preliminary data.</text>
</comment>
<keyword evidence="3" id="KW-1185">Reference proteome</keyword>
<protein>
    <submittedName>
        <fullName evidence="2">Uncharacterized protein</fullName>
    </submittedName>
</protein>
<reference evidence="2 3" key="1">
    <citation type="submission" date="2021-06" db="EMBL/GenBank/DDBJ databases">
        <authorList>
            <person name="Palmer J.M."/>
        </authorList>
    </citation>
    <scope>NUCLEOTIDE SEQUENCE [LARGE SCALE GENOMIC DNA]</scope>
    <source>
        <strain evidence="3">if_2019</strain>
        <tissue evidence="2">Muscle</tissue>
    </source>
</reference>
<evidence type="ECO:0000313" key="3">
    <source>
        <dbReference type="Proteomes" id="UP001482620"/>
    </source>
</evidence>